<dbReference type="Gene3D" id="3.40.1390.30">
    <property type="entry name" value="NIF3 (NGG1p interacting factor 3)-like"/>
    <property type="match status" value="1"/>
</dbReference>
<evidence type="ECO:0000256" key="2">
    <source>
        <dbReference type="PIRSR" id="PIRSR602678-1"/>
    </source>
</evidence>
<dbReference type="FunFam" id="3.40.1390.30:FF:000001">
    <property type="entry name" value="GTP cyclohydrolase 1 type 2"/>
    <property type="match status" value="1"/>
</dbReference>
<proteinExistence type="inferred from homology"/>
<accession>A0A427YTM4</accession>
<gene>
    <name evidence="3" type="ORF">EHS25_004306</name>
</gene>
<dbReference type="PANTHER" id="PTHR13799">
    <property type="entry name" value="NGG1 INTERACTING FACTOR 3"/>
    <property type="match status" value="1"/>
</dbReference>
<dbReference type="SUPFAM" id="SSF102705">
    <property type="entry name" value="NIF3 (NGG1p interacting factor 3)-like"/>
    <property type="match status" value="1"/>
</dbReference>
<dbReference type="Pfam" id="PF01784">
    <property type="entry name" value="DUF34_NIF3"/>
    <property type="match status" value="1"/>
</dbReference>
<organism evidence="3 4">
    <name type="scientific">Saitozyma podzolica</name>
    <dbReference type="NCBI Taxonomy" id="1890683"/>
    <lineage>
        <taxon>Eukaryota</taxon>
        <taxon>Fungi</taxon>
        <taxon>Dikarya</taxon>
        <taxon>Basidiomycota</taxon>
        <taxon>Agaricomycotina</taxon>
        <taxon>Tremellomycetes</taxon>
        <taxon>Tremellales</taxon>
        <taxon>Trimorphomycetaceae</taxon>
        <taxon>Saitozyma</taxon>
    </lineage>
</organism>
<dbReference type="AlphaFoldDB" id="A0A427YTM4"/>
<dbReference type="STRING" id="1890683.A0A427YTM4"/>
<keyword evidence="4" id="KW-1185">Reference proteome</keyword>
<reference evidence="3 4" key="1">
    <citation type="submission" date="2018-11" db="EMBL/GenBank/DDBJ databases">
        <title>Genome sequence of Saitozyma podzolica DSM 27192.</title>
        <authorList>
            <person name="Aliyu H."/>
            <person name="Gorte O."/>
            <person name="Ochsenreither K."/>
        </authorList>
    </citation>
    <scope>NUCLEOTIDE SEQUENCE [LARGE SCALE GENOMIC DNA]</scope>
    <source>
        <strain evidence="3 4">DSM 27192</strain>
    </source>
</reference>
<comment type="caution">
    <text evidence="3">The sequence shown here is derived from an EMBL/GenBank/DDBJ whole genome shotgun (WGS) entry which is preliminary data.</text>
</comment>
<feature type="binding site" evidence="2">
    <location>
        <position position="242"/>
    </location>
    <ligand>
        <name>a divalent metal cation</name>
        <dbReference type="ChEBI" id="CHEBI:60240"/>
        <label>1</label>
    </ligand>
</feature>
<feature type="binding site" evidence="2">
    <location>
        <position position="80"/>
    </location>
    <ligand>
        <name>a divalent metal cation</name>
        <dbReference type="ChEBI" id="CHEBI:60240"/>
        <label>1</label>
    </ligand>
</feature>
<evidence type="ECO:0000313" key="3">
    <source>
        <dbReference type="EMBL" id="RSH94503.1"/>
    </source>
</evidence>
<protein>
    <recommendedName>
        <fullName evidence="5">NGG1 interacting factor</fullName>
    </recommendedName>
</protein>
<name>A0A427YTM4_9TREE</name>
<dbReference type="InterPro" id="IPR002678">
    <property type="entry name" value="DUF34/NIF3"/>
</dbReference>
<dbReference type="EMBL" id="RSCD01000002">
    <property type="protein sequence ID" value="RSH94503.1"/>
    <property type="molecule type" value="Genomic_DNA"/>
</dbReference>
<evidence type="ECO:0000313" key="4">
    <source>
        <dbReference type="Proteomes" id="UP000279259"/>
    </source>
</evidence>
<dbReference type="OrthoDB" id="3345469at2759"/>
<feature type="binding site" evidence="2">
    <location>
        <position position="118"/>
    </location>
    <ligand>
        <name>a divalent metal cation</name>
        <dbReference type="ChEBI" id="CHEBI:60240"/>
        <label>1</label>
    </ligand>
</feature>
<dbReference type="PANTHER" id="PTHR13799:SF13">
    <property type="entry name" value="NIF3-LIKE PROTEIN 1"/>
    <property type="match status" value="1"/>
</dbReference>
<dbReference type="InterPro" id="IPR036069">
    <property type="entry name" value="DUF34/NIF3_sf"/>
</dbReference>
<dbReference type="Proteomes" id="UP000279259">
    <property type="component" value="Unassembled WGS sequence"/>
</dbReference>
<sequence length="286" mass="30940">MSLRAQVPPVHLVKRVWERIAPLQLADRSWDNVGIMMGKCCVLPDGPIAYLSQSLLYRLTTAVCNEALALPSCSVVVSYHPPIFRGLKSMTLSDPLQASLLRLSARGISVFSPHTSLDATPNGINAWLVKPFLNIAASSGPITTSEPVEGFEGAGMGRIIQLMERMPVSKIVQIVKEHLSLQHVQLATPDINKPIESIAVCAGSGGSLFKGVKADLLLTGELSHHEVLAAVAAGQSVILCNHSNTERPYLSAVLREWLQNELNAEQGEQGWEVLVSKMDADPLRTV</sequence>
<keyword evidence="2" id="KW-0479">Metal-binding</keyword>
<feature type="binding site" evidence="2">
    <location>
        <position position="246"/>
    </location>
    <ligand>
        <name>a divalent metal cation</name>
        <dbReference type="ChEBI" id="CHEBI:60240"/>
        <label>1</label>
    </ligand>
</feature>
<evidence type="ECO:0000256" key="1">
    <source>
        <dbReference type="ARBA" id="ARBA00006964"/>
    </source>
</evidence>
<evidence type="ECO:0008006" key="5">
    <source>
        <dbReference type="Google" id="ProtNLM"/>
    </source>
</evidence>
<dbReference type="GO" id="GO:0046872">
    <property type="term" value="F:metal ion binding"/>
    <property type="evidence" value="ECO:0007669"/>
    <property type="project" value="UniProtKB-KW"/>
</dbReference>
<dbReference type="GO" id="GO:0005739">
    <property type="term" value="C:mitochondrion"/>
    <property type="evidence" value="ECO:0007669"/>
    <property type="project" value="TreeGrafter"/>
</dbReference>
<comment type="similarity">
    <text evidence="1">Belongs to the GTP cyclohydrolase I type 2/NIF3 family.</text>
</comment>